<dbReference type="STRING" id="370438.PTH_0793"/>
<accession>A5D468</accession>
<evidence type="ECO:0000256" key="1">
    <source>
        <dbReference type="ARBA" id="ARBA00008950"/>
    </source>
</evidence>
<reference evidence="5" key="1">
    <citation type="journal article" date="2008" name="Genome Res.">
        <title>The genome of Pelotomaculum thermopropionicum reveals niche-associated evolution in anaerobic microbiota.</title>
        <authorList>
            <person name="Kosaka T."/>
            <person name="Kato S."/>
            <person name="Shimoyama T."/>
            <person name="Ishii S."/>
            <person name="Abe T."/>
            <person name="Watanabe K."/>
        </authorList>
    </citation>
    <scope>NUCLEOTIDE SEQUENCE [LARGE SCALE GENOMIC DNA]</scope>
    <source>
        <strain evidence="5">DSM 13744 / JCM 10971 / SI</strain>
    </source>
</reference>
<evidence type="ECO:0000313" key="4">
    <source>
        <dbReference type="EMBL" id="BAF58974.1"/>
    </source>
</evidence>
<protein>
    <recommendedName>
        <fullName evidence="2">Phosphoesterase</fullName>
        <ecNumber evidence="2">3.1.4.-</ecNumber>
    </recommendedName>
</protein>
<feature type="domain" description="Calcineurin-like phosphoesterase" evidence="3">
    <location>
        <begin position="1"/>
        <end position="147"/>
    </location>
</feature>
<dbReference type="AlphaFoldDB" id="A5D468"/>
<gene>
    <name evidence="4" type="ordered locus">PTH_0793</name>
</gene>
<dbReference type="KEGG" id="pth:PTH_0793"/>
<dbReference type="PANTHER" id="PTHR11124">
    <property type="entry name" value="VACUOLAR SORTING PROTEIN VPS29"/>
    <property type="match status" value="1"/>
</dbReference>
<dbReference type="InterPro" id="IPR000979">
    <property type="entry name" value="Phosphodiesterase_MJ0936/Vps29"/>
</dbReference>
<comment type="similarity">
    <text evidence="1 2">Belongs to the metallophosphoesterase superfamily. YfcE family.</text>
</comment>
<dbReference type="Pfam" id="PF12850">
    <property type="entry name" value="Metallophos_2"/>
    <property type="match status" value="1"/>
</dbReference>
<dbReference type="Gene3D" id="3.60.21.10">
    <property type="match status" value="1"/>
</dbReference>
<sequence>MRVIVFSDSHGVLRFARRALEEAGRVDLLLHAGDFCRDGLRLAGEAGLPVRTVRGNCDDPGEGPLEEVVEASGCRILLAHGHMGGPERWLERLLAKAAECGAGAVVFGHTHTAEIFKEKGILFFNPGSIARPRDYDRPSYGILEIGSKGLSPFLHRI</sequence>
<dbReference type="InterPro" id="IPR029052">
    <property type="entry name" value="Metallo-depent_PP-like"/>
</dbReference>
<evidence type="ECO:0000313" key="5">
    <source>
        <dbReference type="Proteomes" id="UP000006556"/>
    </source>
</evidence>
<dbReference type="EC" id="3.1.4.-" evidence="2"/>
<proteinExistence type="inferred from homology"/>
<organism evidence="4 5">
    <name type="scientific">Pelotomaculum thermopropionicum (strain DSM 13744 / JCM 10971 / SI)</name>
    <dbReference type="NCBI Taxonomy" id="370438"/>
    <lineage>
        <taxon>Bacteria</taxon>
        <taxon>Bacillati</taxon>
        <taxon>Bacillota</taxon>
        <taxon>Clostridia</taxon>
        <taxon>Eubacteriales</taxon>
        <taxon>Desulfotomaculaceae</taxon>
        <taxon>Pelotomaculum</taxon>
    </lineage>
</organism>
<evidence type="ECO:0000256" key="2">
    <source>
        <dbReference type="RuleBase" id="RU362039"/>
    </source>
</evidence>
<dbReference type="HOGENOM" id="CLU_063749_2_0_9"/>
<dbReference type="GO" id="GO:0016787">
    <property type="term" value="F:hydrolase activity"/>
    <property type="evidence" value="ECO:0007669"/>
    <property type="project" value="UniProtKB-UniRule"/>
</dbReference>
<keyword evidence="5" id="KW-1185">Reference proteome</keyword>
<keyword evidence="2" id="KW-0479">Metal-binding</keyword>
<comment type="cofactor">
    <cofactor evidence="2">
        <name>a divalent metal cation</name>
        <dbReference type="ChEBI" id="CHEBI:60240"/>
    </cofactor>
</comment>
<dbReference type="Proteomes" id="UP000006556">
    <property type="component" value="Chromosome"/>
</dbReference>
<dbReference type="SUPFAM" id="SSF56300">
    <property type="entry name" value="Metallo-dependent phosphatases"/>
    <property type="match status" value="1"/>
</dbReference>
<name>A5D468_PELTS</name>
<dbReference type="GO" id="GO:0046872">
    <property type="term" value="F:metal ion binding"/>
    <property type="evidence" value="ECO:0007669"/>
    <property type="project" value="UniProtKB-KW"/>
</dbReference>
<evidence type="ECO:0000259" key="3">
    <source>
        <dbReference type="Pfam" id="PF12850"/>
    </source>
</evidence>
<dbReference type="eggNOG" id="COG0622">
    <property type="taxonomic scope" value="Bacteria"/>
</dbReference>
<dbReference type="NCBIfam" id="TIGR00040">
    <property type="entry name" value="yfcE"/>
    <property type="match status" value="1"/>
</dbReference>
<dbReference type="EMBL" id="AP009389">
    <property type="protein sequence ID" value="BAF58974.1"/>
    <property type="molecule type" value="Genomic_DNA"/>
</dbReference>
<dbReference type="InterPro" id="IPR024654">
    <property type="entry name" value="Calcineurin-like_PHP_lpxH"/>
</dbReference>